<reference evidence="18" key="1">
    <citation type="submission" date="2023-10" db="EMBL/GenBank/DDBJ databases">
        <authorList>
            <person name="Noh H."/>
        </authorList>
    </citation>
    <scope>NUCLEOTIDE SEQUENCE</scope>
    <source>
        <strain evidence="18">DUCC4014</strain>
    </source>
</reference>
<dbReference type="CDD" id="cd01285">
    <property type="entry name" value="nucleoside_deaminase"/>
    <property type="match status" value="1"/>
</dbReference>
<comment type="cofactor">
    <cofactor evidence="1">
        <name>Zn(2+)</name>
        <dbReference type="ChEBI" id="CHEBI:29105"/>
    </cofactor>
</comment>
<evidence type="ECO:0000256" key="16">
    <source>
        <dbReference type="ARBA" id="ARBA00084039"/>
    </source>
</evidence>
<dbReference type="PANTHER" id="PTHR11079:SF190">
    <property type="entry name" value="CYTOSINE DEAMINASE"/>
    <property type="match status" value="1"/>
</dbReference>
<comment type="catalytic activity">
    <reaction evidence="11">
        <text>cytosine + H2O + H(+) = uracil + NH4(+)</text>
        <dbReference type="Rhea" id="RHEA:20605"/>
        <dbReference type="ChEBI" id="CHEBI:15377"/>
        <dbReference type="ChEBI" id="CHEBI:15378"/>
        <dbReference type="ChEBI" id="CHEBI:16040"/>
        <dbReference type="ChEBI" id="CHEBI:17568"/>
        <dbReference type="ChEBI" id="CHEBI:28938"/>
        <dbReference type="EC" id="3.5.4.1"/>
    </reaction>
</comment>
<keyword evidence="7" id="KW-0479">Metal-binding</keyword>
<dbReference type="FunFam" id="3.40.140.10:FF:000016">
    <property type="entry name" value="Cytosine deaminase"/>
    <property type="match status" value="1"/>
</dbReference>
<protein>
    <recommendedName>
        <fullName evidence="15">Cytosine deaminase</fullName>
        <ecNumber evidence="14">3.5.4.1</ecNumber>
    </recommendedName>
    <alternativeName>
        <fullName evidence="16">Cytosine aminohydrolase</fullName>
    </alternativeName>
</protein>
<evidence type="ECO:0000256" key="10">
    <source>
        <dbReference type="ARBA" id="ARBA00023242"/>
    </source>
</evidence>
<evidence type="ECO:0000256" key="9">
    <source>
        <dbReference type="ARBA" id="ARBA00022833"/>
    </source>
</evidence>
<keyword evidence="8" id="KW-0378">Hydrolase</keyword>
<evidence type="ECO:0000256" key="3">
    <source>
        <dbReference type="ARBA" id="ARBA00004496"/>
    </source>
</evidence>
<comment type="function">
    <text evidence="12">Catalyzes the hydrolytic deamination of cytosine to uracil or 5-methylcytosine to thymine. Is involved in the pyrimidine salvage pathway, which allows the cell to utilize cytosine for pyrimidine nucleotide synthesis.</text>
</comment>
<dbReference type="EC" id="3.5.4.1" evidence="14"/>
<dbReference type="InterPro" id="IPR016193">
    <property type="entry name" value="Cytidine_deaminase-like"/>
</dbReference>
<dbReference type="RefSeq" id="XP_062624843.1">
    <property type="nucleotide sequence ID" value="XM_062768859.1"/>
</dbReference>
<comment type="subunit">
    <text evidence="5">Homodimer.</text>
</comment>
<dbReference type="GO" id="GO:0004131">
    <property type="term" value="F:cytosine deaminase activity"/>
    <property type="evidence" value="ECO:0007669"/>
    <property type="project" value="UniProtKB-EC"/>
</dbReference>
<evidence type="ECO:0000313" key="19">
    <source>
        <dbReference type="Proteomes" id="UP000827549"/>
    </source>
</evidence>
<evidence type="ECO:0000256" key="6">
    <source>
        <dbReference type="ARBA" id="ARBA00022490"/>
    </source>
</evidence>
<sequence>MPVTPADYPKYMRIAHEQALKSLSEGGIPIGGCIVHAPTGDVLSKGHNKRVQENSNIKHGETDALENLGRVREGLLRECIMFTTLSPCIMCSGTCVLYKFPTVVLAENDNFVGGEDFLRSQGVEVVNLKDAEITKMMADWIASDAGKKIWNEDIGEVSAE</sequence>
<evidence type="ECO:0000256" key="2">
    <source>
        <dbReference type="ARBA" id="ARBA00004123"/>
    </source>
</evidence>
<accession>A0AAF0Y6Y0</accession>
<keyword evidence="9" id="KW-0862">Zinc</keyword>
<keyword evidence="10" id="KW-0539">Nucleus</keyword>
<name>A0AAF0Y6Y0_9TREE</name>
<proteinExistence type="inferred from homology"/>
<dbReference type="GO" id="GO:0046087">
    <property type="term" value="P:cytidine metabolic process"/>
    <property type="evidence" value="ECO:0007669"/>
    <property type="project" value="TreeGrafter"/>
</dbReference>
<dbReference type="Pfam" id="PF00383">
    <property type="entry name" value="dCMP_cyt_deam_1"/>
    <property type="match status" value="1"/>
</dbReference>
<keyword evidence="6" id="KW-0963">Cytoplasm</keyword>
<dbReference type="PANTHER" id="PTHR11079">
    <property type="entry name" value="CYTOSINE DEAMINASE FAMILY MEMBER"/>
    <property type="match status" value="1"/>
</dbReference>
<dbReference type="GO" id="GO:0019858">
    <property type="term" value="P:cytosine metabolic process"/>
    <property type="evidence" value="ECO:0007669"/>
    <property type="project" value="UniProtKB-ARBA"/>
</dbReference>
<evidence type="ECO:0000256" key="4">
    <source>
        <dbReference type="ARBA" id="ARBA00006576"/>
    </source>
</evidence>
<dbReference type="AlphaFoldDB" id="A0AAF0Y6Y0"/>
<dbReference type="GO" id="GO:0008655">
    <property type="term" value="P:pyrimidine-containing compound salvage"/>
    <property type="evidence" value="ECO:0007669"/>
    <property type="project" value="TreeGrafter"/>
</dbReference>
<evidence type="ECO:0000256" key="1">
    <source>
        <dbReference type="ARBA" id="ARBA00001947"/>
    </source>
</evidence>
<dbReference type="GO" id="GO:0046872">
    <property type="term" value="F:metal ion binding"/>
    <property type="evidence" value="ECO:0007669"/>
    <property type="project" value="UniProtKB-KW"/>
</dbReference>
<keyword evidence="19" id="KW-1185">Reference proteome</keyword>
<evidence type="ECO:0000256" key="7">
    <source>
        <dbReference type="ARBA" id="ARBA00022723"/>
    </source>
</evidence>
<dbReference type="GO" id="GO:0008835">
    <property type="term" value="F:diaminohydroxyphosphoribosylaminopyrimidine deaminase activity"/>
    <property type="evidence" value="ECO:0007669"/>
    <property type="project" value="TreeGrafter"/>
</dbReference>
<dbReference type="GO" id="GO:0005634">
    <property type="term" value="C:nucleus"/>
    <property type="evidence" value="ECO:0007669"/>
    <property type="project" value="UniProtKB-SubCell"/>
</dbReference>
<dbReference type="Gene3D" id="3.40.140.10">
    <property type="entry name" value="Cytidine Deaminase, domain 2"/>
    <property type="match status" value="1"/>
</dbReference>
<dbReference type="InterPro" id="IPR002125">
    <property type="entry name" value="CMP_dCMP_dom"/>
</dbReference>
<comment type="pathway">
    <text evidence="13">Pyrimidine metabolism; UMP biosynthesis via salvage pathway; uracil from cytosine: step 1/1.</text>
</comment>
<gene>
    <name evidence="18" type="primary">FCA1</name>
    <name evidence="18" type="ORF">LOC62_02G002349</name>
</gene>
<dbReference type="SUPFAM" id="SSF53927">
    <property type="entry name" value="Cytidine deaminase-like"/>
    <property type="match status" value="1"/>
</dbReference>
<dbReference type="Proteomes" id="UP000827549">
    <property type="component" value="Chromosome 2"/>
</dbReference>
<dbReference type="PROSITE" id="PS51747">
    <property type="entry name" value="CYT_DCMP_DEAMINASES_2"/>
    <property type="match status" value="1"/>
</dbReference>
<comment type="similarity">
    <text evidence="4">Belongs to the cytidine and deoxycytidylate deaminase family.</text>
</comment>
<comment type="subcellular location">
    <subcellularLocation>
        <location evidence="3">Cytoplasm</location>
    </subcellularLocation>
    <subcellularLocation>
        <location evidence="2">Nucleus</location>
    </subcellularLocation>
</comment>
<evidence type="ECO:0000256" key="8">
    <source>
        <dbReference type="ARBA" id="ARBA00022801"/>
    </source>
</evidence>
<dbReference type="GeneID" id="87805597"/>
<evidence type="ECO:0000256" key="11">
    <source>
        <dbReference type="ARBA" id="ARBA00050113"/>
    </source>
</evidence>
<organism evidence="18 19">
    <name type="scientific">Vanrija pseudolonga</name>
    <dbReference type="NCBI Taxonomy" id="143232"/>
    <lineage>
        <taxon>Eukaryota</taxon>
        <taxon>Fungi</taxon>
        <taxon>Dikarya</taxon>
        <taxon>Basidiomycota</taxon>
        <taxon>Agaricomycotina</taxon>
        <taxon>Tremellomycetes</taxon>
        <taxon>Trichosporonales</taxon>
        <taxon>Trichosporonaceae</taxon>
        <taxon>Vanrija</taxon>
    </lineage>
</organism>
<dbReference type="EMBL" id="CP086715">
    <property type="protein sequence ID" value="WOO78811.1"/>
    <property type="molecule type" value="Genomic_DNA"/>
</dbReference>
<dbReference type="GO" id="GO:0005737">
    <property type="term" value="C:cytoplasm"/>
    <property type="evidence" value="ECO:0007669"/>
    <property type="project" value="UniProtKB-SubCell"/>
</dbReference>
<evidence type="ECO:0000256" key="5">
    <source>
        <dbReference type="ARBA" id="ARBA00011738"/>
    </source>
</evidence>
<evidence type="ECO:0000313" key="18">
    <source>
        <dbReference type="EMBL" id="WOO78811.1"/>
    </source>
</evidence>
<evidence type="ECO:0000259" key="17">
    <source>
        <dbReference type="PROSITE" id="PS51747"/>
    </source>
</evidence>
<feature type="domain" description="CMP/dCMP-type deaminase" evidence="17">
    <location>
        <begin position="6"/>
        <end position="126"/>
    </location>
</feature>
<evidence type="ECO:0000256" key="12">
    <source>
        <dbReference type="ARBA" id="ARBA00056232"/>
    </source>
</evidence>
<evidence type="ECO:0000256" key="13">
    <source>
        <dbReference type="ARBA" id="ARBA00060700"/>
    </source>
</evidence>
<evidence type="ECO:0000256" key="15">
    <source>
        <dbReference type="ARBA" id="ARBA00074321"/>
    </source>
</evidence>
<evidence type="ECO:0000256" key="14">
    <source>
        <dbReference type="ARBA" id="ARBA00066550"/>
    </source>
</evidence>